<evidence type="ECO:0000313" key="2">
    <source>
        <dbReference type="RefSeq" id="XP_050563140.1"/>
    </source>
</evidence>
<proteinExistence type="predicted"/>
<dbReference type="Proteomes" id="UP000829999">
    <property type="component" value="Chromosome 31"/>
</dbReference>
<keyword evidence="1" id="KW-1185">Reference proteome</keyword>
<dbReference type="CDD" id="cd01644">
    <property type="entry name" value="RT_pepA17"/>
    <property type="match status" value="1"/>
</dbReference>
<dbReference type="PANTHER" id="PTHR47331:SF1">
    <property type="entry name" value="GAG-LIKE PROTEIN"/>
    <property type="match status" value="1"/>
</dbReference>
<dbReference type="GeneID" id="118265152"/>
<dbReference type="RefSeq" id="XP_050563140.1">
    <property type="nucleotide sequence ID" value="XM_050707183.1"/>
</dbReference>
<dbReference type="AlphaFoldDB" id="A0A9R0EDA3"/>
<dbReference type="GO" id="GO:0071897">
    <property type="term" value="P:DNA biosynthetic process"/>
    <property type="evidence" value="ECO:0007669"/>
    <property type="project" value="UniProtKB-ARBA"/>
</dbReference>
<dbReference type="OrthoDB" id="8033604at2759"/>
<dbReference type="PANTHER" id="PTHR47331">
    <property type="entry name" value="PHD-TYPE DOMAIN-CONTAINING PROTEIN"/>
    <property type="match status" value="1"/>
</dbReference>
<dbReference type="InterPro" id="IPR043502">
    <property type="entry name" value="DNA/RNA_pol_sf"/>
</dbReference>
<dbReference type="SUPFAM" id="SSF56672">
    <property type="entry name" value="DNA/RNA polymerases"/>
    <property type="match status" value="1"/>
</dbReference>
<protein>
    <submittedName>
        <fullName evidence="2">Uncharacterized protein LOC118265152</fullName>
    </submittedName>
</protein>
<gene>
    <name evidence="2" type="primary">LOC118265152</name>
</gene>
<sequence length="727" mass="81716">MEALSNLQFNLESTISKARSNFKKSPKERLTSSYIETRLENLEANWSAFFETHMKIVSSVKSIDYEKSQYNIKNTYETTEELFTEYKTELKEALKKIVRSDSSAKVLESSAKGSKEICSVKLPKIELPMFTGSGDSNKPDQVAESSVSAVATSNQSNSTNIVSCFANSHSQILLATALIAVESKSGTAIVLRSLLDQGSQASFVTESAVQLLGLKRIPTKGSISGIGCDQDQSTISLNSMVLIKVKSRVDPSFIITVKAYVLKKLTTILPERKVMANVLTTISSLTLADPSFDTPNKIDLLLGAEVYGQILLESLIRGSLGQLIAQNTRLGWILSGQVGEINQSETCHNTVVTLHSTLTDENTLLKQFWELEAEPKGVSDKVYLTPEEQRCEEIFKSTTKRDESGRYIVHMPFRSSDPACKYGGSKDIALKRFLTLEKRFLRNPEFKAQYSAVINEYIALNHMDIVQDKDKEGCVYLPHHAVIRNEKSTTKVRIVFDASCVGSNGVSLNHDLMVGPPLQPELRHIIMRWRCEPICLVADIVKMYRQIRVCNDHTDFQRILWRENPDDEIQVLRHLRVTFGTSSAPYLAVRSLQQLAQDEGAEFPLAKNRVLSDFYMDDLMTGCQTIEEGVEIYKQISELLKRGGFQLQKWASNNRELYRLIEDGQQIPQTQGNMELKTDAISKILGLTWDKDNDEFVYTIQLNELDLPVTKRKVISDIARLFDPSDG</sequence>
<organism evidence="1 2">
    <name type="scientific">Spodoptera frugiperda</name>
    <name type="common">Fall armyworm</name>
    <dbReference type="NCBI Taxonomy" id="7108"/>
    <lineage>
        <taxon>Eukaryota</taxon>
        <taxon>Metazoa</taxon>
        <taxon>Ecdysozoa</taxon>
        <taxon>Arthropoda</taxon>
        <taxon>Hexapoda</taxon>
        <taxon>Insecta</taxon>
        <taxon>Pterygota</taxon>
        <taxon>Neoptera</taxon>
        <taxon>Endopterygota</taxon>
        <taxon>Lepidoptera</taxon>
        <taxon>Glossata</taxon>
        <taxon>Ditrysia</taxon>
        <taxon>Noctuoidea</taxon>
        <taxon>Noctuidae</taxon>
        <taxon>Amphipyrinae</taxon>
        <taxon>Spodoptera</taxon>
    </lineage>
</organism>
<accession>A0A9R0EDA3</accession>
<name>A0A9R0EDA3_SPOFR</name>
<reference evidence="2" key="1">
    <citation type="submission" date="2025-08" db="UniProtKB">
        <authorList>
            <consortium name="RefSeq"/>
        </authorList>
    </citation>
    <scope>IDENTIFICATION</scope>
    <source>
        <tissue evidence="2">Whole larval tissue</tissue>
    </source>
</reference>
<evidence type="ECO:0000313" key="1">
    <source>
        <dbReference type="Proteomes" id="UP000829999"/>
    </source>
</evidence>